<reference evidence="7" key="1">
    <citation type="submission" date="2020-04" db="EMBL/GenBank/DDBJ databases">
        <authorList>
            <person name="Zhang T."/>
        </authorList>
    </citation>
    <scope>NUCLEOTIDE SEQUENCE</scope>
    <source>
        <strain evidence="7">HKST-UBA02</strain>
    </source>
</reference>
<dbReference type="Gene3D" id="1.10.10.350">
    <property type="match status" value="1"/>
</dbReference>
<sequence length="88" mass="10011">KGKDETETKDILKQVHDRLSAIADNDWGDESVEKVLHDLKEELDDWSPKQLFMSIRIAVSGRKATPSLFETVSTIGKEKVLSRLSRLM</sequence>
<name>A0A955RWI4_UNCKA</name>
<reference evidence="7" key="2">
    <citation type="journal article" date="2021" name="Microbiome">
        <title>Successional dynamics and alternative stable states in a saline activated sludge microbial community over 9 years.</title>
        <authorList>
            <person name="Wang Y."/>
            <person name="Ye J."/>
            <person name="Ju F."/>
            <person name="Liu L."/>
            <person name="Boyd J.A."/>
            <person name="Deng Y."/>
            <person name="Parks D.H."/>
            <person name="Jiang X."/>
            <person name="Yin X."/>
            <person name="Woodcroft B.J."/>
            <person name="Tyson G.W."/>
            <person name="Hugenholtz P."/>
            <person name="Polz M.F."/>
            <person name="Zhang T."/>
        </authorList>
    </citation>
    <scope>NUCLEOTIDE SEQUENCE</scope>
    <source>
        <strain evidence="7">HKST-UBA02</strain>
    </source>
</reference>
<keyword evidence="5" id="KW-0030">Aminoacyl-tRNA synthetase</keyword>
<keyword evidence="4" id="KW-0648">Protein biosynthesis</keyword>
<evidence type="ECO:0000256" key="4">
    <source>
        <dbReference type="ARBA" id="ARBA00022917"/>
    </source>
</evidence>
<accession>A0A955RWI4</accession>
<dbReference type="AlphaFoldDB" id="A0A955RWI4"/>
<gene>
    <name evidence="7" type="ORF">KC573_03565</name>
</gene>
<keyword evidence="3" id="KW-0067">ATP-binding</keyword>
<dbReference type="InterPro" id="IPR008925">
    <property type="entry name" value="aa_tRNA-synth_I_cd-bd_sf"/>
</dbReference>
<dbReference type="Proteomes" id="UP000699691">
    <property type="component" value="Unassembled WGS sequence"/>
</dbReference>
<proteinExistence type="predicted"/>
<evidence type="ECO:0000256" key="3">
    <source>
        <dbReference type="ARBA" id="ARBA00022840"/>
    </source>
</evidence>
<protein>
    <recommendedName>
        <fullName evidence="6">Aminoacyl-tRNA synthetase class I anticodon-binding domain-containing protein</fullName>
    </recommendedName>
</protein>
<dbReference type="Pfam" id="PF19269">
    <property type="entry name" value="Anticodon_2"/>
    <property type="match status" value="1"/>
</dbReference>
<dbReference type="GO" id="GO:0004812">
    <property type="term" value="F:aminoacyl-tRNA ligase activity"/>
    <property type="evidence" value="ECO:0007669"/>
    <property type="project" value="UniProtKB-KW"/>
</dbReference>
<feature type="non-terminal residue" evidence="7">
    <location>
        <position position="1"/>
    </location>
</feature>
<dbReference type="InterPro" id="IPR020751">
    <property type="entry name" value="aa-tRNA-synth_I_codon-bd_sub2"/>
</dbReference>
<evidence type="ECO:0000313" key="7">
    <source>
        <dbReference type="EMBL" id="MCA9397884.1"/>
    </source>
</evidence>
<dbReference type="InterPro" id="IPR045462">
    <property type="entry name" value="aa-tRNA-synth_I_cd-bd"/>
</dbReference>
<evidence type="ECO:0000313" key="8">
    <source>
        <dbReference type="Proteomes" id="UP000699691"/>
    </source>
</evidence>
<organism evidence="7 8">
    <name type="scientific">candidate division WWE3 bacterium</name>
    <dbReference type="NCBI Taxonomy" id="2053526"/>
    <lineage>
        <taxon>Bacteria</taxon>
        <taxon>Katanobacteria</taxon>
    </lineage>
</organism>
<dbReference type="GO" id="GO:0006412">
    <property type="term" value="P:translation"/>
    <property type="evidence" value="ECO:0007669"/>
    <property type="project" value="UniProtKB-KW"/>
</dbReference>
<evidence type="ECO:0000256" key="1">
    <source>
        <dbReference type="ARBA" id="ARBA00022598"/>
    </source>
</evidence>
<dbReference type="GO" id="GO:0000049">
    <property type="term" value="F:tRNA binding"/>
    <property type="evidence" value="ECO:0007669"/>
    <property type="project" value="InterPro"/>
</dbReference>
<evidence type="ECO:0000256" key="2">
    <source>
        <dbReference type="ARBA" id="ARBA00022741"/>
    </source>
</evidence>
<comment type="caution">
    <text evidence="7">The sequence shown here is derived from an EMBL/GenBank/DDBJ whole genome shotgun (WGS) entry which is preliminary data.</text>
</comment>
<evidence type="ECO:0000259" key="6">
    <source>
        <dbReference type="Pfam" id="PF19269"/>
    </source>
</evidence>
<feature type="domain" description="Aminoacyl-tRNA synthetase class I anticodon-binding" evidence="6">
    <location>
        <begin position="4"/>
        <end position="86"/>
    </location>
</feature>
<dbReference type="SUPFAM" id="SSF48163">
    <property type="entry name" value="An anticodon-binding domain of class I aminoacyl-tRNA synthetases"/>
    <property type="match status" value="1"/>
</dbReference>
<keyword evidence="1" id="KW-0436">Ligase</keyword>
<keyword evidence="2" id="KW-0547">Nucleotide-binding</keyword>
<dbReference type="GO" id="GO:0005524">
    <property type="term" value="F:ATP binding"/>
    <property type="evidence" value="ECO:0007669"/>
    <property type="project" value="UniProtKB-KW"/>
</dbReference>
<dbReference type="EMBL" id="JAGQKY010000179">
    <property type="protein sequence ID" value="MCA9397884.1"/>
    <property type="molecule type" value="Genomic_DNA"/>
</dbReference>
<evidence type="ECO:0000256" key="5">
    <source>
        <dbReference type="ARBA" id="ARBA00023146"/>
    </source>
</evidence>